<protein>
    <submittedName>
        <fullName evidence="2">Uncharacterized protein</fullName>
    </submittedName>
</protein>
<organism evidence="2 3">
    <name type="scientific">Caenorhabditis briggsae</name>
    <dbReference type="NCBI Taxonomy" id="6238"/>
    <lineage>
        <taxon>Eukaryota</taxon>
        <taxon>Metazoa</taxon>
        <taxon>Ecdysozoa</taxon>
        <taxon>Nematoda</taxon>
        <taxon>Chromadorea</taxon>
        <taxon>Rhabditida</taxon>
        <taxon>Rhabditina</taxon>
        <taxon>Rhabditomorpha</taxon>
        <taxon>Rhabditoidea</taxon>
        <taxon>Rhabditidae</taxon>
        <taxon>Peloderinae</taxon>
        <taxon>Caenorhabditis</taxon>
    </lineage>
</organism>
<proteinExistence type="predicted"/>
<evidence type="ECO:0000313" key="2">
    <source>
        <dbReference type="EMBL" id="ULT89596.1"/>
    </source>
</evidence>
<gene>
    <name evidence="2" type="ORF">L3Y34_008194</name>
</gene>
<accession>A0AAE9CZV6</accession>
<sequence length="77" mass="9010">MKTTLILLMFTFTNSEILEEIRKSCATSKTVYVLNGDHWMSEPKELRNPGLNITDWEKLINLTCEYTPLSSRMRLNE</sequence>
<evidence type="ECO:0000313" key="3">
    <source>
        <dbReference type="Proteomes" id="UP000827892"/>
    </source>
</evidence>
<feature type="chain" id="PRO_5042284809" evidence="1">
    <location>
        <begin position="16"/>
        <end position="77"/>
    </location>
</feature>
<name>A0AAE9CZV6_CAEBR</name>
<evidence type="ECO:0000256" key="1">
    <source>
        <dbReference type="SAM" id="SignalP"/>
    </source>
</evidence>
<dbReference type="Proteomes" id="UP000827892">
    <property type="component" value="Chromosome V"/>
</dbReference>
<reference evidence="2 3" key="1">
    <citation type="submission" date="2022-02" db="EMBL/GenBank/DDBJ databases">
        <title>Chromosome-level reference genomes for two strains of Caenorhabditis briggsae: an improved platform for comparative genomics.</title>
        <authorList>
            <person name="Stevens L."/>
            <person name="Andersen E.C."/>
        </authorList>
    </citation>
    <scope>NUCLEOTIDE SEQUENCE [LARGE SCALE GENOMIC DNA]</scope>
    <source>
        <strain evidence="2">QX1410_ONT</strain>
        <tissue evidence="2">Whole-organism</tissue>
    </source>
</reference>
<keyword evidence="1" id="KW-0732">Signal</keyword>
<dbReference type="AlphaFoldDB" id="A0AAE9CZV6"/>
<feature type="signal peptide" evidence="1">
    <location>
        <begin position="1"/>
        <end position="15"/>
    </location>
</feature>
<dbReference type="EMBL" id="CP090895">
    <property type="protein sequence ID" value="ULT89596.1"/>
    <property type="molecule type" value="Genomic_DNA"/>
</dbReference>